<organism evidence="3 4">
    <name type="scientific">Mesorhizobium plurifarium</name>
    <dbReference type="NCBI Taxonomy" id="69974"/>
    <lineage>
        <taxon>Bacteria</taxon>
        <taxon>Pseudomonadati</taxon>
        <taxon>Pseudomonadota</taxon>
        <taxon>Alphaproteobacteria</taxon>
        <taxon>Hyphomicrobiales</taxon>
        <taxon>Phyllobacteriaceae</taxon>
        <taxon>Mesorhizobium</taxon>
    </lineage>
</organism>
<evidence type="ECO:0000256" key="1">
    <source>
        <dbReference type="PROSITE-ProRule" id="PRU00339"/>
    </source>
</evidence>
<evidence type="ECO:0000256" key="2">
    <source>
        <dbReference type="SAM" id="Phobius"/>
    </source>
</evidence>
<reference evidence="3 4" key="1">
    <citation type="submission" date="2014-08" db="EMBL/GenBank/DDBJ databases">
        <authorList>
            <person name="Moulin Lionel"/>
        </authorList>
    </citation>
    <scope>NUCLEOTIDE SEQUENCE [LARGE SCALE GENOMIC DNA]</scope>
</reference>
<protein>
    <submittedName>
        <fullName evidence="3">Uncharacterized protein</fullName>
    </submittedName>
</protein>
<dbReference type="PROSITE" id="PS50005">
    <property type="entry name" value="TPR"/>
    <property type="match status" value="1"/>
</dbReference>
<dbReference type="EMBL" id="CCNE01000012">
    <property type="protein sequence ID" value="CDX54646.1"/>
    <property type="molecule type" value="Genomic_DNA"/>
</dbReference>
<sequence>MEHAPPAAPAVRETLERLLASETFGRSERARRLLRYLVEREQAGEADRLKGVSIAMDVFGKHGDFDASTDAVVRVQAGRLRELLEQYFANEGVAEPVRIAIPRGGYVPSYELNEIRLPGNARPASDTVTQRPDVSAEAAAAVPEHLDSSGPGEPAALTAPAAPAQSLTRQLRFFWAAMVLVIIMLGVLIVRQGNAFLGGGDTASTVETAGVTGTAAQPTFDSLPLIYIAVKADGAEAARVASSLRAGLAGFDTIDFIGRDADSTRNRSADPISFVFDIVPGPASGDVAVELQSVATGRVLLSRNLTPAESAPGVVESNIASLLTSTVPASGAIYSYIDQSDIRTTQIGCLVLDDRYFLDMSAQTHEVAYRCLEKLVGEGTKSSLVYAELAALHGEAVTAHYPYPPEATLEKAMSLAHRAVQMGPMNPHAHRALGYLNSRLGNADEAIRLTRKAYELNPYDLGMAAAYGYGLIFAGKYDEGTPILGHAVEAFSGHPTWWDYGLFVGAFMQGDMKKAAIASESLRTTASKSHYLAARLIGAKISGRDKLAGELANELTAEFPNFVADPRATFVDRKYPADLTDRLVQSLRAAGIGNPS</sequence>
<proteinExistence type="predicted"/>
<keyword evidence="1" id="KW-0802">TPR repeat</keyword>
<evidence type="ECO:0000313" key="3">
    <source>
        <dbReference type="EMBL" id="CDX54646.1"/>
    </source>
</evidence>
<dbReference type="InterPro" id="IPR019734">
    <property type="entry name" value="TPR_rpt"/>
</dbReference>
<dbReference type="SUPFAM" id="SSF48452">
    <property type="entry name" value="TPR-like"/>
    <property type="match status" value="1"/>
</dbReference>
<accession>A0A090G1J3</accession>
<gene>
    <name evidence="3" type="ORF">MPL3365_20101</name>
</gene>
<dbReference type="Gene3D" id="1.25.40.10">
    <property type="entry name" value="Tetratricopeptide repeat domain"/>
    <property type="match status" value="1"/>
</dbReference>
<keyword evidence="2" id="KW-1133">Transmembrane helix</keyword>
<feature type="transmembrane region" description="Helical" evidence="2">
    <location>
        <begin position="173"/>
        <end position="190"/>
    </location>
</feature>
<feature type="repeat" description="TPR" evidence="1">
    <location>
        <begin position="427"/>
        <end position="460"/>
    </location>
</feature>
<dbReference type="InterPro" id="IPR011990">
    <property type="entry name" value="TPR-like_helical_dom_sf"/>
</dbReference>
<keyword evidence="2" id="KW-0812">Transmembrane</keyword>
<dbReference type="AlphaFoldDB" id="A0A090G1J3"/>
<name>A0A090G1J3_MESPL</name>
<evidence type="ECO:0000313" key="4">
    <source>
        <dbReference type="Proteomes" id="UP000046122"/>
    </source>
</evidence>
<keyword evidence="2" id="KW-0472">Membrane</keyword>
<dbReference type="Proteomes" id="UP000046122">
    <property type="component" value="Unassembled WGS sequence"/>
</dbReference>